<protein>
    <submittedName>
        <fullName evidence="1">Uncharacterized protein</fullName>
    </submittedName>
</protein>
<organism evidence="1 2">
    <name type="scientific">Streptomyces drozdowiczii</name>
    <dbReference type="NCBI Taxonomy" id="202862"/>
    <lineage>
        <taxon>Bacteria</taxon>
        <taxon>Bacillati</taxon>
        <taxon>Actinomycetota</taxon>
        <taxon>Actinomycetes</taxon>
        <taxon>Kitasatosporales</taxon>
        <taxon>Streptomycetaceae</taxon>
        <taxon>Streptomyces</taxon>
    </lineage>
</organism>
<dbReference type="Proteomes" id="UP001164963">
    <property type="component" value="Chromosome"/>
</dbReference>
<proteinExistence type="predicted"/>
<evidence type="ECO:0000313" key="2">
    <source>
        <dbReference type="Proteomes" id="UP001164963"/>
    </source>
</evidence>
<sequence length="69" mass="7736">MVFAYLAEELRTGGVAVVGSEEFADWSEQLLPWDAVEEVKLPAYPMEVSLAEDEDQAAAFDARAFRRQL</sequence>
<keyword evidence="2" id="KW-1185">Reference proteome</keyword>
<accession>A0ABY6PKZ4</accession>
<gene>
    <name evidence="1" type="ORF">NEH16_00065</name>
</gene>
<name>A0ABY6PKZ4_9ACTN</name>
<evidence type="ECO:0000313" key="1">
    <source>
        <dbReference type="EMBL" id="UZK52722.1"/>
    </source>
</evidence>
<dbReference type="RefSeq" id="WP_265538357.1">
    <property type="nucleotide sequence ID" value="NZ_CP098740.1"/>
</dbReference>
<dbReference type="EMBL" id="CP098740">
    <property type="protein sequence ID" value="UZK52722.1"/>
    <property type="molecule type" value="Genomic_DNA"/>
</dbReference>
<reference evidence="1" key="1">
    <citation type="journal article" date="2022" name="Front. Microbiol.">
        <title>Mirubactin C rescues the lethal effect of cell wall biosynthesis mutations in Bacillus subtilis.</title>
        <authorList>
            <person name="Kepplinger B."/>
            <person name="Wen X."/>
            <person name="Tyler A.R."/>
            <person name="Kim B.Y."/>
            <person name="Brown J."/>
            <person name="Banks P."/>
            <person name="Dashti Y."/>
            <person name="Mackenzie E.S."/>
            <person name="Wills C."/>
            <person name="Kawai Y."/>
            <person name="Waldron K.J."/>
            <person name="Allenby N.E.E."/>
            <person name="Wu L.J."/>
            <person name="Hall M.J."/>
            <person name="Errington J."/>
        </authorList>
    </citation>
    <scope>NUCLEOTIDE SEQUENCE</scope>
    <source>
        <strain evidence="1">MDA8-470</strain>
    </source>
</reference>